<feature type="transmembrane region" description="Helical" evidence="10">
    <location>
        <begin position="77"/>
        <end position="94"/>
    </location>
</feature>
<comment type="subcellular location">
    <subcellularLocation>
        <location evidence="1">Membrane</location>
        <topology evidence="1">Multi-pass membrane protein</topology>
    </subcellularLocation>
</comment>
<dbReference type="Pfam" id="PF00999">
    <property type="entry name" value="Na_H_Exchanger"/>
    <property type="match status" value="1"/>
</dbReference>
<proteinExistence type="predicted"/>
<keyword evidence="5" id="KW-0915">Sodium</keyword>
<evidence type="ECO:0000256" key="1">
    <source>
        <dbReference type="ARBA" id="ARBA00004141"/>
    </source>
</evidence>
<dbReference type="GO" id="GO:0015385">
    <property type="term" value="F:sodium:proton antiporter activity"/>
    <property type="evidence" value="ECO:0007669"/>
    <property type="project" value="InterPro"/>
</dbReference>
<dbReference type="Proteomes" id="UP001515480">
    <property type="component" value="Unassembled WGS sequence"/>
</dbReference>
<evidence type="ECO:0000256" key="6">
    <source>
        <dbReference type="ARBA" id="ARBA00023065"/>
    </source>
</evidence>
<gene>
    <name evidence="12" type="ORF">AB1Y20_023733</name>
</gene>
<feature type="compositionally biased region" description="Low complexity" evidence="9">
    <location>
        <begin position="592"/>
        <end position="617"/>
    </location>
</feature>
<dbReference type="InterPro" id="IPR006153">
    <property type="entry name" value="Cation/H_exchanger_TM"/>
</dbReference>
<feature type="transmembrane region" description="Helical" evidence="10">
    <location>
        <begin position="243"/>
        <end position="265"/>
    </location>
</feature>
<sequence>MEGDAPLLICSFACLLLLALLATELLHRRPRVSSLMSETTLLIAIGAVANLVYWAFTSLDGRGESLQVATSATMHDLIYFLMLPPIIFEAGYTMRKHRFFANLGTLLLYAIVGTGVSIAATGMLVYLLSSYGAIHTRLTTSQALLFGSLISSTDPIATISILRTSTAPPLLGDLIFGESALNDALSIVFFDLFRKRCQLECTSCHSHDSRRKHLELVRPAPPASPPPTTASTQSAILQVLGELALTFCGSLALGLAAGLMSALLFRRLGLVRKHRPSVELAMMICFLFGTFSLAELATLSGILTLFFTGIVTRHYASYNLSEPAKSAALVFVRTIASISEIGLALVMGMSMVDYATPHVVVVEPHDKTRMNTSWDLPFALLILPLLLVGRAINIFPLSLIANRFRTKSQRVTAPMQVVMWWSGLRGAVSFALAMTLDESRETQMVLRAGTAAPLVTTTLVAIVGSNLLLAPLTAPLIRWLRLDAPPAEHSVDPLLLAAAQSAVRGRRGGGGAHVIASASLEAISEVPADGRGEAEEAVEWVRHGDHTPAFKHYTSPVHRLWHHVDERYMKPIFGGRTHGAVSVPNTPSMTRPASWASLPSGASSSGQPPGRAANQHV</sequence>
<evidence type="ECO:0000256" key="7">
    <source>
        <dbReference type="ARBA" id="ARBA00023136"/>
    </source>
</evidence>
<keyword evidence="3 10" id="KW-0812">Transmembrane</keyword>
<keyword evidence="8" id="KW-0739">Sodium transport</keyword>
<dbReference type="Gene3D" id="6.10.140.1330">
    <property type="match status" value="1"/>
</dbReference>
<feature type="transmembrane region" description="Helical" evidence="10">
    <location>
        <begin position="106"/>
        <end position="128"/>
    </location>
</feature>
<evidence type="ECO:0000313" key="13">
    <source>
        <dbReference type="Proteomes" id="UP001515480"/>
    </source>
</evidence>
<dbReference type="AlphaFoldDB" id="A0AB34JFE4"/>
<evidence type="ECO:0000256" key="3">
    <source>
        <dbReference type="ARBA" id="ARBA00022692"/>
    </source>
</evidence>
<evidence type="ECO:0000313" key="12">
    <source>
        <dbReference type="EMBL" id="KAL1520264.1"/>
    </source>
</evidence>
<keyword evidence="2" id="KW-0813">Transport</keyword>
<feature type="region of interest" description="Disordered" evidence="9">
    <location>
        <begin position="579"/>
        <end position="617"/>
    </location>
</feature>
<dbReference type="EMBL" id="JBGBPQ010000009">
    <property type="protein sequence ID" value="KAL1520264.1"/>
    <property type="molecule type" value="Genomic_DNA"/>
</dbReference>
<dbReference type="GO" id="GO:0015386">
    <property type="term" value="F:potassium:proton antiporter activity"/>
    <property type="evidence" value="ECO:0007669"/>
    <property type="project" value="TreeGrafter"/>
</dbReference>
<evidence type="ECO:0000259" key="11">
    <source>
        <dbReference type="Pfam" id="PF00999"/>
    </source>
</evidence>
<feature type="transmembrane region" description="Helical" evidence="10">
    <location>
        <begin position="376"/>
        <end position="396"/>
    </location>
</feature>
<keyword evidence="13" id="KW-1185">Reference proteome</keyword>
<keyword evidence="6" id="KW-0406">Ion transport</keyword>
<dbReference type="GO" id="GO:0051453">
    <property type="term" value="P:regulation of intracellular pH"/>
    <property type="evidence" value="ECO:0007669"/>
    <property type="project" value="TreeGrafter"/>
</dbReference>
<evidence type="ECO:0000256" key="10">
    <source>
        <dbReference type="SAM" id="Phobius"/>
    </source>
</evidence>
<evidence type="ECO:0000256" key="2">
    <source>
        <dbReference type="ARBA" id="ARBA00022448"/>
    </source>
</evidence>
<feature type="transmembrane region" description="Helical" evidence="10">
    <location>
        <begin position="39"/>
        <end position="57"/>
    </location>
</feature>
<dbReference type="PANTHER" id="PTHR10110">
    <property type="entry name" value="SODIUM/HYDROGEN EXCHANGER"/>
    <property type="match status" value="1"/>
</dbReference>
<dbReference type="PANTHER" id="PTHR10110:SF197">
    <property type="entry name" value="SODIUM_HYDROGEN EXCHANGER"/>
    <property type="match status" value="1"/>
</dbReference>
<feature type="transmembrane region" description="Helical" evidence="10">
    <location>
        <begin position="6"/>
        <end position="27"/>
    </location>
</feature>
<evidence type="ECO:0000256" key="5">
    <source>
        <dbReference type="ARBA" id="ARBA00023053"/>
    </source>
</evidence>
<accession>A0AB34JFE4</accession>
<dbReference type="GO" id="GO:0098719">
    <property type="term" value="P:sodium ion import across plasma membrane"/>
    <property type="evidence" value="ECO:0007669"/>
    <property type="project" value="TreeGrafter"/>
</dbReference>
<protein>
    <recommendedName>
        <fullName evidence="11">Cation/H+ exchanger transmembrane domain-containing protein</fullName>
    </recommendedName>
</protein>
<dbReference type="InterPro" id="IPR018422">
    <property type="entry name" value="Cation/H_exchanger_CPA1"/>
</dbReference>
<feature type="domain" description="Cation/H+ exchanger transmembrane" evidence="11">
    <location>
        <begin position="19"/>
        <end position="474"/>
    </location>
</feature>
<evidence type="ECO:0000256" key="9">
    <source>
        <dbReference type="SAM" id="MobiDB-lite"/>
    </source>
</evidence>
<feature type="transmembrane region" description="Helical" evidence="10">
    <location>
        <begin position="448"/>
        <end position="472"/>
    </location>
</feature>
<dbReference type="GO" id="GO:0005886">
    <property type="term" value="C:plasma membrane"/>
    <property type="evidence" value="ECO:0007669"/>
    <property type="project" value="TreeGrafter"/>
</dbReference>
<evidence type="ECO:0000256" key="4">
    <source>
        <dbReference type="ARBA" id="ARBA00022989"/>
    </source>
</evidence>
<evidence type="ECO:0000256" key="8">
    <source>
        <dbReference type="ARBA" id="ARBA00023201"/>
    </source>
</evidence>
<dbReference type="InterPro" id="IPR004709">
    <property type="entry name" value="NaH_exchanger"/>
</dbReference>
<reference evidence="12 13" key="1">
    <citation type="journal article" date="2024" name="Science">
        <title>Giant polyketide synthase enzymes in the biosynthesis of giant marine polyether toxins.</title>
        <authorList>
            <person name="Fallon T.R."/>
            <person name="Shende V.V."/>
            <person name="Wierzbicki I.H."/>
            <person name="Pendleton A.L."/>
            <person name="Watervoot N.F."/>
            <person name="Auber R.P."/>
            <person name="Gonzalez D.J."/>
            <person name="Wisecaver J.H."/>
            <person name="Moore B.S."/>
        </authorList>
    </citation>
    <scope>NUCLEOTIDE SEQUENCE [LARGE SCALE GENOMIC DNA]</scope>
    <source>
        <strain evidence="12 13">12B1</strain>
    </source>
</reference>
<comment type="caution">
    <text evidence="12">The sequence shown here is derived from an EMBL/GenBank/DDBJ whole genome shotgun (WGS) entry which is preliminary data.</text>
</comment>
<keyword evidence="4 10" id="KW-1133">Transmembrane helix</keyword>
<name>A0AB34JFE4_PRYPA</name>
<dbReference type="PRINTS" id="PR01084">
    <property type="entry name" value="NAHEXCHNGR"/>
</dbReference>
<organism evidence="12 13">
    <name type="scientific">Prymnesium parvum</name>
    <name type="common">Toxic golden alga</name>
    <dbReference type="NCBI Taxonomy" id="97485"/>
    <lineage>
        <taxon>Eukaryota</taxon>
        <taxon>Haptista</taxon>
        <taxon>Haptophyta</taxon>
        <taxon>Prymnesiophyceae</taxon>
        <taxon>Prymnesiales</taxon>
        <taxon>Prymnesiaceae</taxon>
        <taxon>Prymnesium</taxon>
    </lineage>
</organism>
<keyword evidence="7 10" id="KW-0472">Membrane</keyword>